<evidence type="ECO:0000313" key="1">
    <source>
        <dbReference type="EMBL" id="BAR02348.1"/>
    </source>
</evidence>
<proteinExistence type="predicted"/>
<protein>
    <submittedName>
        <fullName evidence="1">Uncharacterized protein</fullName>
    </submittedName>
</protein>
<gene>
    <name evidence="1" type="ORF">BBCT_1380</name>
</gene>
<sequence>MADEVAKECENMPSAGLFLAVICHIYISEMSHVKTRNLPYIGQICSQYAGGHEKGVMGESSRFTHNPFWLRSLKVSFCACSSFGSFGSSCRLRGKLGATGSAVRCTMESFIGDSLLEVCSDFSTTLLKDSATLLAMSESCFATGFHLL</sequence>
<accession>A0ABN5V4V2</accession>
<dbReference type="Proteomes" id="UP000035061">
    <property type="component" value="Chromosome"/>
</dbReference>
<name>A0ABN5V4V2_9BIFI</name>
<evidence type="ECO:0000313" key="2">
    <source>
        <dbReference type="Proteomes" id="UP000035061"/>
    </source>
</evidence>
<keyword evidence="2" id="KW-1185">Reference proteome</keyword>
<dbReference type="EMBL" id="AP012325">
    <property type="protein sequence ID" value="BAR02348.1"/>
    <property type="molecule type" value="Genomic_DNA"/>
</dbReference>
<organism evidence="1 2">
    <name type="scientific">Bifidobacterium catenulatum DSM 16992 = JCM 1194 = LMG 11043</name>
    <dbReference type="NCBI Taxonomy" id="566552"/>
    <lineage>
        <taxon>Bacteria</taxon>
        <taxon>Bacillati</taxon>
        <taxon>Actinomycetota</taxon>
        <taxon>Actinomycetes</taxon>
        <taxon>Bifidobacteriales</taxon>
        <taxon>Bifidobacteriaceae</taxon>
        <taxon>Bifidobacterium</taxon>
    </lineage>
</organism>
<reference evidence="1 2" key="1">
    <citation type="submission" date="2012-02" db="EMBL/GenBank/DDBJ databases">
        <title>Complete genome sequence of Bifidobacterium catenulatum JCM 1194.</title>
        <authorList>
            <person name="Toh H."/>
            <person name="Oshima K."/>
            <person name="Morita H."/>
            <person name="Hattori M."/>
        </authorList>
    </citation>
    <scope>NUCLEOTIDE SEQUENCE [LARGE SCALE GENOMIC DNA]</scope>
    <source>
        <strain evidence="1 2">JCM 1194</strain>
    </source>
</reference>